<accession>L7JX09</accession>
<organism evidence="1 2">
    <name type="scientific">Trachipleistophora hominis</name>
    <name type="common">Microsporidian parasite</name>
    <dbReference type="NCBI Taxonomy" id="72359"/>
    <lineage>
        <taxon>Eukaryota</taxon>
        <taxon>Fungi</taxon>
        <taxon>Fungi incertae sedis</taxon>
        <taxon>Microsporidia</taxon>
        <taxon>Pleistophoridae</taxon>
        <taxon>Trachipleistophora</taxon>
    </lineage>
</organism>
<dbReference type="OrthoDB" id="10424852at2759"/>
<dbReference type="VEuPathDB" id="MicrosporidiaDB:THOM_1212"/>
<gene>
    <name evidence="1" type="ORF">THOM_1212</name>
</gene>
<proteinExistence type="predicted"/>
<dbReference type="InParanoid" id="L7JX09"/>
<reference evidence="1 2" key="1">
    <citation type="journal article" date="2012" name="PLoS Pathog.">
        <title>The genome of the obligate intracellular parasite Trachipleistophora hominis: new insights into microsporidian genome dynamics and reductive evolution.</title>
        <authorList>
            <person name="Heinz E."/>
            <person name="Williams T.A."/>
            <person name="Nakjang S."/>
            <person name="Noel C.J."/>
            <person name="Swan D.C."/>
            <person name="Goldberg A.V."/>
            <person name="Harris S.R."/>
            <person name="Weinmaier T."/>
            <person name="Markert S."/>
            <person name="Becher D."/>
            <person name="Bernhardt J."/>
            <person name="Dagan T."/>
            <person name="Hacker C."/>
            <person name="Lucocq J.M."/>
            <person name="Schweder T."/>
            <person name="Rattei T."/>
            <person name="Hall N."/>
            <person name="Hirt R.P."/>
            <person name="Embley T.M."/>
        </authorList>
    </citation>
    <scope>NUCLEOTIDE SEQUENCE [LARGE SCALE GENOMIC DNA]</scope>
</reference>
<dbReference type="HOGENOM" id="CLU_1161899_0_0_1"/>
<protein>
    <submittedName>
        <fullName evidence="1">Uncharacterized protein</fullName>
    </submittedName>
</protein>
<sequence length="199" mass="22370">MFDIVGADFDLDTMPSFITRYAVNEEYNGNRKGVRRGNGGNNNTIISNGYKNMVTNSSTDIAVKGPLPYTMVSVNANKTLITDLLRTRSYDLINTLIRTKEDVSIAIDTQTHIITLIGNVTIENGQLQKLREKRIHVNIPVFTNAHMLITLRKYTDILVLSTYARNAHELRTENEMKWFLRGMGMVRGCVNVCVAIGTV</sequence>
<dbReference type="Proteomes" id="UP000011185">
    <property type="component" value="Unassembled WGS sequence"/>
</dbReference>
<dbReference type="OMA" id="WFLRGMG"/>
<keyword evidence="2" id="KW-1185">Reference proteome</keyword>
<dbReference type="EMBL" id="JH993918">
    <property type="protein sequence ID" value="ELQ75840.1"/>
    <property type="molecule type" value="Genomic_DNA"/>
</dbReference>
<evidence type="ECO:0000313" key="1">
    <source>
        <dbReference type="EMBL" id="ELQ75840.1"/>
    </source>
</evidence>
<evidence type="ECO:0000313" key="2">
    <source>
        <dbReference type="Proteomes" id="UP000011185"/>
    </source>
</evidence>
<name>L7JX09_TRAHO</name>
<dbReference type="AlphaFoldDB" id="L7JX09"/>